<protein>
    <submittedName>
        <fullName evidence="3">Uncharacterized protein</fullName>
    </submittedName>
</protein>
<feature type="signal peptide" evidence="2">
    <location>
        <begin position="1"/>
        <end position="24"/>
    </location>
</feature>
<evidence type="ECO:0000256" key="2">
    <source>
        <dbReference type="SAM" id="SignalP"/>
    </source>
</evidence>
<dbReference type="Proteomes" id="UP001190700">
    <property type="component" value="Unassembled WGS sequence"/>
</dbReference>
<keyword evidence="4" id="KW-1185">Reference proteome</keyword>
<dbReference type="AlphaFoldDB" id="A0AAE0FX17"/>
<name>A0AAE0FX17_9CHLO</name>
<evidence type="ECO:0000256" key="1">
    <source>
        <dbReference type="SAM" id="MobiDB-lite"/>
    </source>
</evidence>
<feature type="compositionally biased region" description="Low complexity" evidence="1">
    <location>
        <begin position="518"/>
        <end position="532"/>
    </location>
</feature>
<dbReference type="EMBL" id="LGRX02012791">
    <property type="protein sequence ID" value="KAK3266856.1"/>
    <property type="molecule type" value="Genomic_DNA"/>
</dbReference>
<evidence type="ECO:0000313" key="3">
    <source>
        <dbReference type="EMBL" id="KAK3266856.1"/>
    </source>
</evidence>
<feature type="chain" id="PRO_5041996117" evidence="2">
    <location>
        <begin position="25"/>
        <end position="561"/>
    </location>
</feature>
<evidence type="ECO:0000313" key="4">
    <source>
        <dbReference type="Proteomes" id="UP001190700"/>
    </source>
</evidence>
<feature type="region of interest" description="Disordered" evidence="1">
    <location>
        <begin position="516"/>
        <end position="561"/>
    </location>
</feature>
<feature type="compositionally biased region" description="Low complexity" evidence="1">
    <location>
        <begin position="348"/>
        <end position="365"/>
    </location>
</feature>
<comment type="caution">
    <text evidence="3">The sequence shown here is derived from an EMBL/GenBank/DDBJ whole genome shotgun (WGS) entry which is preliminary data.</text>
</comment>
<organism evidence="3 4">
    <name type="scientific">Cymbomonas tetramitiformis</name>
    <dbReference type="NCBI Taxonomy" id="36881"/>
    <lineage>
        <taxon>Eukaryota</taxon>
        <taxon>Viridiplantae</taxon>
        <taxon>Chlorophyta</taxon>
        <taxon>Pyramimonadophyceae</taxon>
        <taxon>Pyramimonadales</taxon>
        <taxon>Pyramimonadaceae</taxon>
        <taxon>Cymbomonas</taxon>
    </lineage>
</organism>
<sequence length="561" mass="59958">MFGSSFAPALALLVTVFWVGVRDTFDFDDIFECPSPLHSLSSSPLLAITIFPLPHPTARLRTTSPLAFQSMGMLTRAKKSLDRDSDIDASLRLLDGVRNSPTGVREDVLGDKKHHFRGTDDAGLLSELVVQLRTEFHSAGLELASFDLDDPLARVVTKVNGLLFDVLALVIEKHSNAYVWLTGTDASSDRDGRRALVDIIKGCVPVALRESHQEEHAALRYPADTDPQPILAREQRLVRDNKATDWTPTEETRKLSLYNRLDPVFYTAVKVRYPLAADLAHVSLASLRSLVVEIYQAWAQAGAGKAVSGKSGISAQLSSTEYGALLNKINELQELLRQQRGADALPAQQQQRQQRRSGSSGNNSSAYHFYRDCPLGGRQHPPHSAAAFCIPIDEEDAEGVRALAMCALFQQAADDGAEAFATAASTYGPPAVLCAGAVGGIDVSAYGFTVEPQPLTDEPAGDDIHQRLDDLAAEVHAAANCKVHYTHASFPPPAVLEPHASALVCGPAAAGNMPEEQVPAGGAAASASAVPAPAMPVSQEEDVKPVPLQSARVTATTDASG</sequence>
<keyword evidence="2" id="KW-0732">Signal</keyword>
<proteinExistence type="predicted"/>
<reference evidence="3 4" key="1">
    <citation type="journal article" date="2015" name="Genome Biol. Evol.">
        <title>Comparative Genomics of a Bacterivorous Green Alga Reveals Evolutionary Causalities and Consequences of Phago-Mixotrophic Mode of Nutrition.</title>
        <authorList>
            <person name="Burns J.A."/>
            <person name="Paasch A."/>
            <person name="Narechania A."/>
            <person name="Kim E."/>
        </authorList>
    </citation>
    <scope>NUCLEOTIDE SEQUENCE [LARGE SCALE GENOMIC DNA]</scope>
    <source>
        <strain evidence="3 4">PLY_AMNH</strain>
    </source>
</reference>
<feature type="compositionally biased region" description="Polar residues" evidence="1">
    <location>
        <begin position="551"/>
        <end position="561"/>
    </location>
</feature>
<gene>
    <name evidence="3" type="ORF">CYMTET_24543</name>
</gene>
<accession>A0AAE0FX17</accession>
<feature type="region of interest" description="Disordered" evidence="1">
    <location>
        <begin position="341"/>
        <end position="365"/>
    </location>
</feature>